<sequence>MAATKPCPADPEDSGAHYQFTPATQFSPVVQQFAPPSPSCAFSSPPPTSVEYMPNGLDNTQEYVTDGKNSVSSGDFCNSGVSQTSSYGVYSDTAPTNSTQSCHFGMPTGATEVAAQISQQIKHLVSRSAPLDPDLSGGGAGISTDSAMTTLSTFPSDQSLTYYRRMADASPSALSHQSLPAVLTSSTSGAAANTEYYRHRVPSSVSALSADRFTYPSSSVTPVGQFASTSANPILIRELQVAAISQLQLPQHGVNAEDSGPLQDLRVLPSRLHLSAKAAEMEVIQLPGFVRVDDPGLRSDGLEHIWFSVQVNIVAIPHGGLRPAEGLTAFGDPLCNLVVDSSVA</sequence>
<gene>
    <name evidence="1" type="ORF">SSLN_LOCUS18745</name>
</gene>
<dbReference type="WBParaSite" id="SSLN_0001945901-mRNA-1">
    <property type="protein sequence ID" value="SSLN_0001945901-mRNA-1"/>
    <property type="gene ID" value="SSLN_0001945901"/>
</dbReference>
<evidence type="ECO:0000313" key="2">
    <source>
        <dbReference type="Proteomes" id="UP000275846"/>
    </source>
</evidence>
<reference evidence="1 2" key="2">
    <citation type="submission" date="2018-11" db="EMBL/GenBank/DDBJ databases">
        <authorList>
            <consortium name="Pathogen Informatics"/>
        </authorList>
    </citation>
    <scope>NUCLEOTIDE SEQUENCE [LARGE SCALE GENOMIC DNA]</scope>
    <source>
        <strain evidence="1 2">NST_G2</strain>
    </source>
</reference>
<reference evidence="3" key="1">
    <citation type="submission" date="2016-06" db="UniProtKB">
        <authorList>
            <consortium name="WormBaseParasite"/>
        </authorList>
    </citation>
    <scope>IDENTIFICATION</scope>
</reference>
<evidence type="ECO:0000313" key="3">
    <source>
        <dbReference type="WBParaSite" id="SSLN_0001945901-mRNA-1"/>
    </source>
</evidence>
<dbReference type="OrthoDB" id="5978643at2759"/>
<evidence type="ECO:0000313" key="1">
    <source>
        <dbReference type="EMBL" id="VDM05131.1"/>
    </source>
</evidence>
<organism evidence="3">
    <name type="scientific">Schistocephalus solidus</name>
    <name type="common">Tapeworm</name>
    <dbReference type="NCBI Taxonomy" id="70667"/>
    <lineage>
        <taxon>Eukaryota</taxon>
        <taxon>Metazoa</taxon>
        <taxon>Spiralia</taxon>
        <taxon>Lophotrochozoa</taxon>
        <taxon>Platyhelminthes</taxon>
        <taxon>Cestoda</taxon>
        <taxon>Eucestoda</taxon>
        <taxon>Diphyllobothriidea</taxon>
        <taxon>Diphyllobothriidae</taxon>
        <taxon>Schistocephalus</taxon>
    </lineage>
</organism>
<name>A0A183TQJ7_SCHSO</name>
<dbReference type="Proteomes" id="UP000275846">
    <property type="component" value="Unassembled WGS sequence"/>
</dbReference>
<proteinExistence type="predicted"/>
<keyword evidence="2" id="KW-1185">Reference proteome</keyword>
<dbReference type="EMBL" id="UYSU01045168">
    <property type="protein sequence ID" value="VDM05131.1"/>
    <property type="molecule type" value="Genomic_DNA"/>
</dbReference>
<dbReference type="AlphaFoldDB" id="A0A183TQJ7"/>
<protein>
    <submittedName>
        <fullName evidence="1 3">Uncharacterized protein</fullName>
    </submittedName>
</protein>
<accession>A0A183TQJ7</accession>